<dbReference type="CDD" id="cd08268">
    <property type="entry name" value="MDR2"/>
    <property type="match status" value="1"/>
</dbReference>
<dbReference type="PANTHER" id="PTHR48106">
    <property type="entry name" value="QUINONE OXIDOREDUCTASE PIG3-RELATED"/>
    <property type="match status" value="1"/>
</dbReference>
<dbReference type="Pfam" id="PF08240">
    <property type="entry name" value="ADH_N"/>
    <property type="match status" value="1"/>
</dbReference>
<comment type="caution">
    <text evidence="4">The sequence shown here is derived from an EMBL/GenBank/DDBJ whole genome shotgun (WGS) entry which is preliminary data.</text>
</comment>
<evidence type="ECO:0000259" key="3">
    <source>
        <dbReference type="SMART" id="SM00829"/>
    </source>
</evidence>
<reference evidence="4 5" key="1">
    <citation type="submission" date="2019-06" db="EMBL/GenBank/DDBJ databases">
        <title>Spirosoma utsteinense sp. nov. isolated from Antarctic ice-free soils.</title>
        <authorList>
            <person name="Tahon G."/>
        </authorList>
    </citation>
    <scope>NUCLEOTIDE SEQUENCE [LARGE SCALE GENOMIC DNA]</scope>
    <source>
        <strain evidence="4 5">LMG 31447</strain>
    </source>
</reference>
<keyword evidence="1" id="KW-0521">NADP</keyword>
<proteinExistence type="predicted"/>
<dbReference type="Pfam" id="PF13602">
    <property type="entry name" value="ADH_zinc_N_2"/>
    <property type="match status" value="1"/>
</dbReference>
<organism evidence="4 5">
    <name type="scientific">Spirosoma utsteinense</name>
    <dbReference type="NCBI Taxonomy" id="2585773"/>
    <lineage>
        <taxon>Bacteria</taxon>
        <taxon>Pseudomonadati</taxon>
        <taxon>Bacteroidota</taxon>
        <taxon>Cytophagia</taxon>
        <taxon>Cytophagales</taxon>
        <taxon>Cytophagaceae</taxon>
        <taxon>Spirosoma</taxon>
    </lineage>
</organism>
<dbReference type="InterPro" id="IPR011032">
    <property type="entry name" value="GroES-like_sf"/>
</dbReference>
<keyword evidence="2" id="KW-0560">Oxidoreductase</keyword>
<evidence type="ECO:0000256" key="2">
    <source>
        <dbReference type="ARBA" id="ARBA00023002"/>
    </source>
</evidence>
<protein>
    <submittedName>
        <fullName evidence="4">NADPH:quinone reductase-like Zn-dependent oxidoreductase</fullName>
    </submittedName>
</protein>
<sequence>MSSSKSARGVRFTATGGPDVLQIQNLRVASPAVHEVRIKVKAIGLNRSDVMYRTGYYVEKPIFPAGLGYEAAGIVDAVGADVQQVQVGDVVSVIAAFSLHDYGTYGELINVPDYTVIKHDASLSYEEAAAVWVSYLSMYGLLIDTAKIQAGQAVIFTAASSSAGLSAIQMTNYVGGTAIAITSSAPKKEAILEAGAHHVLVSGEDDIVAAVNEITGGKGADIVLDAVGGPLFAELIGATASRGQVFVYGAMSTEPTPFPMLEVLTKLPTIRGYTSMDLMLNQASLQAAIAFINEGIAEGKLKPVIGKTFPFGSIVEATRFLESNRHVGKVVVTV</sequence>
<dbReference type="Proteomes" id="UP000700732">
    <property type="component" value="Unassembled WGS sequence"/>
</dbReference>
<dbReference type="InterPro" id="IPR013154">
    <property type="entry name" value="ADH-like_N"/>
</dbReference>
<dbReference type="Gene3D" id="3.40.50.720">
    <property type="entry name" value="NAD(P)-binding Rossmann-like Domain"/>
    <property type="match status" value="1"/>
</dbReference>
<dbReference type="Gene3D" id="3.90.180.10">
    <property type="entry name" value="Medium-chain alcohol dehydrogenases, catalytic domain"/>
    <property type="match status" value="1"/>
</dbReference>
<name>A0ABR6WF61_9BACT</name>
<dbReference type="RefSeq" id="WP_186741696.1">
    <property type="nucleotide sequence ID" value="NZ_VFIA01000060.1"/>
</dbReference>
<accession>A0ABR6WF61</accession>
<dbReference type="InterPro" id="IPR020843">
    <property type="entry name" value="ER"/>
</dbReference>
<dbReference type="SMART" id="SM00829">
    <property type="entry name" value="PKS_ER"/>
    <property type="match status" value="1"/>
</dbReference>
<evidence type="ECO:0000256" key="1">
    <source>
        <dbReference type="ARBA" id="ARBA00022857"/>
    </source>
</evidence>
<gene>
    <name evidence="4" type="ORF">FH603_5350</name>
</gene>
<dbReference type="SUPFAM" id="SSF51735">
    <property type="entry name" value="NAD(P)-binding Rossmann-fold domains"/>
    <property type="match status" value="1"/>
</dbReference>
<feature type="domain" description="Enoyl reductase (ER)" evidence="3">
    <location>
        <begin position="16"/>
        <end position="332"/>
    </location>
</feature>
<evidence type="ECO:0000313" key="4">
    <source>
        <dbReference type="EMBL" id="MBC3794818.1"/>
    </source>
</evidence>
<dbReference type="SUPFAM" id="SSF50129">
    <property type="entry name" value="GroES-like"/>
    <property type="match status" value="1"/>
</dbReference>
<dbReference type="PANTHER" id="PTHR48106:SF5">
    <property type="entry name" value="ZINC-CONTAINING ALCOHOL DEHYDROGENASE"/>
    <property type="match status" value="1"/>
</dbReference>
<evidence type="ECO:0000313" key="5">
    <source>
        <dbReference type="Proteomes" id="UP000700732"/>
    </source>
</evidence>
<dbReference type="InterPro" id="IPR036291">
    <property type="entry name" value="NAD(P)-bd_dom_sf"/>
</dbReference>
<keyword evidence="5" id="KW-1185">Reference proteome</keyword>
<dbReference type="EMBL" id="VFIA01000060">
    <property type="protein sequence ID" value="MBC3794818.1"/>
    <property type="molecule type" value="Genomic_DNA"/>
</dbReference>